<evidence type="ECO:0000256" key="5">
    <source>
        <dbReference type="ARBA" id="ARBA00022801"/>
    </source>
</evidence>
<evidence type="ECO:0000256" key="2">
    <source>
        <dbReference type="ARBA" id="ARBA00001913"/>
    </source>
</evidence>
<dbReference type="Pfam" id="PF00128">
    <property type="entry name" value="Alpha-amylase"/>
    <property type="match status" value="1"/>
</dbReference>
<dbReference type="Gene3D" id="2.40.30.140">
    <property type="match status" value="1"/>
</dbReference>
<dbReference type="GO" id="GO:0005975">
    <property type="term" value="P:carbohydrate metabolic process"/>
    <property type="evidence" value="ECO:0007669"/>
    <property type="project" value="InterPro"/>
</dbReference>
<dbReference type="AlphaFoldDB" id="A0AAI8VBG1"/>
<dbReference type="InterPro" id="IPR015237">
    <property type="entry name" value="Alpha-amylase_C_pro"/>
</dbReference>
<keyword evidence="6 9" id="KW-0119">Carbohydrate metabolism</keyword>
<evidence type="ECO:0000313" key="12">
    <source>
        <dbReference type="EMBL" id="CAJ2501831.1"/>
    </source>
</evidence>
<dbReference type="GO" id="GO:0004556">
    <property type="term" value="F:alpha-amylase activity"/>
    <property type="evidence" value="ECO:0007669"/>
    <property type="project" value="UniProtKB-UniRule"/>
</dbReference>
<dbReference type="SMART" id="SM00642">
    <property type="entry name" value="Aamy"/>
    <property type="match status" value="1"/>
</dbReference>
<dbReference type="Gene3D" id="3.20.20.80">
    <property type="entry name" value="Glycosidases"/>
    <property type="match status" value="1"/>
</dbReference>
<evidence type="ECO:0000256" key="8">
    <source>
        <dbReference type="RuleBase" id="RU003615"/>
    </source>
</evidence>
<evidence type="ECO:0000256" key="1">
    <source>
        <dbReference type="ARBA" id="ARBA00000548"/>
    </source>
</evidence>
<dbReference type="SUPFAM" id="SSF51011">
    <property type="entry name" value="Glycosyl hydrolase domain"/>
    <property type="match status" value="1"/>
</dbReference>
<comment type="catalytic activity">
    <reaction evidence="1 9">
        <text>Endohydrolysis of (1-&gt;4)-alpha-D-glucosidic linkages in polysaccharides containing three or more (1-&gt;4)-alpha-linked D-glucose units.</text>
        <dbReference type="EC" id="3.2.1.1"/>
    </reaction>
</comment>
<dbReference type="CDD" id="cd11318">
    <property type="entry name" value="AmyAc_bac_fung_AmyA"/>
    <property type="match status" value="1"/>
</dbReference>
<evidence type="ECO:0000256" key="10">
    <source>
        <dbReference type="SAM" id="MobiDB-lite"/>
    </source>
</evidence>
<dbReference type="InterPro" id="IPR017853">
    <property type="entry name" value="GH"/>
</dbReference>
<feature type="compositionally biased region" description="Low complexity" evidence="10">
    <location>
        <begin position="41"/>
        <end position="88"/>
    </location>
</feature>
<organism evidence="12 13">
    <name type="scientific">Anthostomella pinea</name>
    <dbReference type="NCBI Taxonomy" id="933095"/>
    <lineage>
        <taxon>Eukaryota</taxon>
        <taxon>Fungi</taxon>
        <taxon>Dikarya</taxon>
        <taxon>Ascomycota</taxon>
        <taxon>Pezizomycotina</taxon>
        <taxon>Sordariomycetes</taxon>
        <taxon>Xylariomycetidae</taxon>
        <taxon>Xylariales</taxon>
        <taxon>Xylariaceae</taxon>
        <taxon>Anthostomella</taxon>
    </lineage>
</organism>
<name>A0AAI8VBG1_9PEZI</name>
<sequence length="598" mass="65643">MTSSSGSQDGDRFAVSLRGESPSPALPGLGAVDTTESASDISSPISITSSPISGTSSPVSGTSSPISGISSPTFGVQTPTSSISSISSNTSIGTTLEKNQTMFQGFEWYCPDDQEHWKRLANAAPALSSIGVTSMWIPPACKGFLDGNASAGYDTYDLYDLGEFNQKGGVKTKYGTKAELLKLIEVSNIHGLAILFDVVVNHKGGADYHEPVNGVRVDHLNRLHEITGGLEHIQAWTGFDYPVRNDEYSTFKWNKSHFSGAHDADDDRGNYDYLMFANIDHSNPEVQQELFNWVQWLGSELDIGGIRLDAIKHISKQFQKDFISHIRKTVGPGWLIVGEYWHFDARFMAKLIEDFNHQLILYDIPLVHKFRDLSKTPIDRLDLRTVFDGSLVSLKPEQAVSFVVNHDTQEGQASECVVSPWFIPHAYALILLHAKAGTPCVFYGDVYGSYGPQGESKAGEYNLPPYHSSVVKMVLARQYYAYGGMSEFFDDPLCIGFTRHGDEDHSDGAGLAVVLSALEETASKRMFVGQKHAGEVWTDVLGGVKDEVAIEGDGWATFPVRPRTVSIWVDAVAEDRELVDGFVFDHDIYGLKSGRESG</sequence>
<evidence type="ECO:0000256" key="4">
    <source>
        <dbReference type="ARBA" id="ARBA00012595"/>
    </source>
</evidence>
<dbReference type="EMBL" id="CAUWAG010000003">
    <property type="protein sequence ID" value="CAJ2501831.1"/>
    <property type="molecule type" value="Genomic_DNA"/>
</dbReference>
<feature type="region of interest" description="Disordered" evidence="10">
    <location>
        <begin position="1"/>
        <end position="88"/>
    </location>
</feature>
<dbReference type="EC" id="3.2.1.1" evidence="4 9"/>
<keyword evidence="7 9" id="KW-0326">Glycosidase</keyword>
<dbReference type="Proteomes" id="UP001295740">
    <property type="component" value="Unassembled WGS sequence"/>
</dbReference>
<comment type="caution">
    <text evidence="12">The sequence shown here is derived from an EMBL/GenBank/DDBJ whole genome shotgun (WGS) entry which is preliminary data.</text>
</comment>
<evidence type="ECO:0000256" key="6">
    <source>
        <dbReference type="ARBA" id="ARBA00023277"/>
    </source>
</evidence>
<keyword evidence="5 9" id="KW-0378">Hydrolase</keyword>
<dbReference type="PANTHER" id="PTHR43447">
    <property type="entry name" value="ALPHA-AMYLASE"/>
    <property type="match status" value="1"/>
</dbReference>
<feature type="domain" description="Glycosyl hydrolase family 13 catalytic" evidence="11">
    <location>
        <begin position="100"/>
        <end position="477"/>
    </location>
</feature>
<dbReference type="Gene3D" id="2.60.40.1180">
    <property type="entry name" value="Golgi alpha-mannosidase II"/>
    <property type="match status" value="1"/>
</dbReference>
<evidence type="ECO:0000256" key="3">
    <source>
        <dbReference type="ARBA" id="ARBA00008061"/>
    </source>
</evidence>
<evidence type="ECO:0000313" key="13">
    <source>
        <dbReference type="Proteomes" id="UP001295740"/>
    </source>
</evidence>
<gene>
    <name evidence="12" type="ORF">KHLLAP_LOCUS2299</name>
</gene>
<evidence type="ECO:0000256" key="7">
    <source>
        <dbReference type="ARBA" id="ARBA00023295"/>
    </source>
</evidence>
<dbReference type="InterPro" id="IPR013780">
    <property type="entry name" value="Glyco_hydro_b"/>
</dbReference>
<keyword evidence="13" id="KW-1185">Reference proteome</keyword>
<comment type="similarity">
    <text evidence="3 8">Belongs to the glycosyl hydrolase 13 family.</text>
</comment>
<dbReference type="Pfam" id="PF09154">
    <property type="entry name" value="Alpha-amy_C_pro"/>
    <property type="match status" value="1"/>
</dbReference>
<evidence type="ECO:0000256" key="9">
    <source>
        <dbReference type="RuleBase" id="RU361134"/>
    </source>
</evidence>
<accession>A0AAI8VBG1</accession>
<dbReference type="PRINTS" id="PR00110">
    <property type="entry name" value="ALPHAAMYLASE"/>
</dbReference>
<dbReference type="GO" id="GO:0043169">
    <property type="term" value="F:cation binding"/>
    <property type="evidence" value="ECO:0007669"/>
    <property type="project" value="InterPro"/>
</dbReference>
<proteinExistence type="inferred from homology"/>
<comment type="cofactor">
    <cofactor evidence="2">
        <name>Ca(2+)</name>
        <dbReference type="ChEBI" id="CHEBI:29108"/>
    </cofactor>
</comment>
<dbReference type="SUPFAM" id="SSF51445">
    <property type="entry name" value="(Trans)glycosidases"/>
    <property type="match status" value="1"/>
</dbReference>
<dbReference type="InterPro" id="IPR006046">
    <property type="entry name" value="Alpha_amylase"/>
</dbReference>
<dbReference type="InterPro" id="IPR006047">
    <property type="entry name" value="GH13_cat_dom"/>
</dbReference>
<protein>
    <recommendedName>
        <fullName evidence="4 9">Alpha-amylase</fullName>
        <ecNumber evidence="4 9">3.2.1.1</ecNumber>
    </recommendedName>
</protein>
<reference evidence="12" key="1">
    <citation type="submission" date="2023-10" db="EMBL/GenBank/DDBJ databases">
        <authorList>
            <person name="Hackl T."/>
        </authorList>
    </citation>
    <scope>NUCLEOTIDE SEQUENCE</scope>
</reference>
<evidence type="ECO:0000259" key="11">
    <source>
        <dbReference type="SMART" id="SM00642"/>
    </source>
</evidence>